<dbReference type="EMBL" id="JAMLDY010000007">
    <property type="protein sequence ID" value="MCP3734654.1"/>
    <property type="molecule type" value="Genomic_DNA"/>
</dbReference>
<gene>
    <name evidence="1" type="ORF">M9979_07190</name>
</gene>
<sequence>MRMTLLAGASLIVASLGGISMPEVARAQGGIPQGSYLQTCSVMSIDSSSGELTASCEPKHECSFLAGCDLYLNTVTSLYYTDCVGDISNNDGNLYCTYDQAKVAARLKKEVDAKAAADSSAAAQAKAAADLKYQLEVAEQVAAATPGMRAAAVLILGRDLGSDEIRKLVMTARAPANPESRAAIFTKEFDFGAASAFLKRYIARSIGEPYRNAAVDAAFLQVYGRLSTPGEQIDYYNRISAGKAWYATIVNDQMPGIAPGSQVRAGIAQRVAQAALGRDPSLAELQQWTASGQNFGTMVEGVRQQLWGGGDADPLILTVQRALNTLGRPSDDAGVKAAVAAWRPMKATYSEMIGPVGKAKLGNGRPPSPVRG</sequence>
<dbReference type="AlphaFoldDB" id="A0A9X2HSI3"/>
<dbReference type="Proteomes" id="UP001139486">
    <property type="component" value="Unassembled WGS sequence"/>
</dbReference>
<reference evidence="1" key="1">
    <citation type="submission" date="2022-05" db="EMBL/GenBank/DDBJ databases">
        <title>Sphingomonas sp. strain RP10 Genome sequencing and assembly.</title>
        <authorList>
            <person name="Kim I."/>
        </authorList>
    </citation>
    <scope>NUCLEOTIDE SEQUENCE</scope>
    <source>
        <strain evidence="1">RP10</strain>
    </source>
</reference>
<keyword evidence="2" id="KW-1185">Reference proteome</keyword>
<dbReference type="RefSeq" id="WP_254288656.1">
    <property type="nucleotide sequence ID" value="NZ_JAMLDY010000007.1"/>
</dbReference>
<comment type="caution">
    <text evidence="1">The sequence shown here is derived from an EMBL/GenBank/DDBJ whole genome shotgun (WGS) entry which is preliminary data.</text>
</comment>
<evidence type="ECO:0000313" key="2">
    <source>
        <dbReference type="Proteomes" id="UP001139486"/>
    </source>
</evidence>
<proteinExistence type="predicted"/>
<organism evidence="1 2">
    <name type="scientific">Sphingomonas liriopis</name>
    <dbReference type="NCBI Taxonomy" id="2949094"/>
    <lineage>
        <taxon>Bacteria</taxon>
        <taxon>Pseudomonadati</taxon>
        <taxon>Pseudomonadota</taxon>
        <taxon>Alphaproteobacteria</taxon>
        <taxon>Sphingomonadales</taxon>
        <taxon>Sphingomonadaceae</taxon>
        <taxon>Sphingomonas</taxon>
    </lineage>
</organism>
<evidence type="ECO:0008006" key="3">
    <source>
        <dbReference type="Google" id="ProtNLM"/>
    </source>
</evidence>
<name>A0A9X2HSI3_9SPHN</name>
<protein>
    <recommendedName>
        <fullName evidence="3">DUF4214 domain-containing protein</fullName>
    </recommendedName>
</protein>
<evidence type="ECO:0000313" key="1">
    <source>
        <dbReference type="EMBL" id="MCP3734654.1"/>
    </source>
</evidence>
<accession>A0A9X2HSI3</accession>